<accession>A0A9D0YPA6</accession>
<sequence>MWKGKVFKTLVGLLLSFPLFGGDVIYTPKVFFDTSRSLQSVKSYDRATAQFLSLIDKDLRGGITDHLLRKGIVLLLKNGIGSDLTVFYTFPQAYIYKISLKKEIGTTTYWRYGYRVDITLALYVFKNPSNPRLVLYRTYRYVKYYPPKGEYLPLNVQMARAIATAFYQKLTKELDHVIEEEKKRLEYYKNLGKD</sequence>
<organism evidence="1 2">
    <name type="scientific">Aquifex aeolicus</name>
    <dbReference type="NCBI Taxonomy" id="63363"/>
    <lineage>
        <taxon>Bacteria</taxon>
        <taxon>Pseudomonadati</taxon>
        <taxon>Aquificota</taxon>
        <taxon>Aquificia</taxon>
        <taxon>Aquificales</taxon>
        <taxon>Aquificaceae</taxon>
        <taxon>Aquifex</taxon>
    </lineage>
</organism>
<dbReference type="Proteomes" id="UP000606463">
    <property type="component" value="Unassembled WGS sequence"/>
</dbReference>
<dbReference type="EMBL" id="DQVE01000012">
    <property type="protein sequence ID" value="HIP97967.1"/>
    <property type="molecule type" value="Genomic_DNA"/>
</dbReference>
<comment type="caution">
    <text evidence="1">The sequence shown here is derived from an EMBL/GenBank/DDBJ whole genome shotgun (WGS) entry which is preliminary data.</text>
</comment>
<reference evidence="1" key="1">
    <citation type="journal article" date="2020" name="ISME J.">
        <title>Gammaproteobacteria mediating utilization of methyl-, sulfur- and petroleum organic compounds in deep ocean hydrothermal plumes.</title>
        <authorList>
            <person name="Zhou Z."/>
            <person name="Liu Y."/>
            <person name="Pan J."/>
            <person name="Cron B.R."/>
            <person name="Toner B.M."/>
            <person name="Anantharaman K."/>
            <person name="Breier J.A."/>
            <person name="Dick G.J."/>
            <person name="Li M."/>
        </authorList>
    </citation>
    <scope>NUCLEOTIDE SEQUENCE</scope>
    <source>
        <strain evidence="1">SZUA-1501</strain>
    </source>
</reference>
<evidence type="ECO:0000313" key="1">
    <source>
        <dbReference type="EMBL" id="HIP97967.1"/>
    </source>
</evidence>
<protein>
    <submittedName>
        <fullName evidence="1">Uncharacterized protein</fullName>
    </submittedName>
</protein>
<evidence type="ECO:0000313" key="2">
    <source>
        <dbReference type="Proteomes" id="UP000606463"/>
    </source>
</evidence>
<proteinExistence type="predicted"/>
<gene>
    <name evidence="1" type="ORF">EYH37_01175</name>
</gene>
<name>A0A9D0YPA6_AQUAO</name>
<dbReference type="AlphaFoldDB" id="A0A9D0YPA6"/>